<evidence type="ECO:0000259" key="6">
    <source>
        <dbReference type="PROSITE" id="PS50111"/>
    </source>
</evidence>
<dbReference type="EMBL" id="VTAW01000006">
    <property type="protein sequence ID" value="TYT62810.1"/>
    <property type="molecule type" value="Genomic_DNA"/>
</dbReference>
<dbReference type="InterPro" id="IPR004089">
    <property type="entry name" value="MCPsignal_dom"/>
</dbReference>
<evidence type="ECO:0000256" key="1">
    <source>
        <dbReference type="ARBA" id="ARBA00023224"/>
    </source>
</evidence>
<dbReference type="CDD" id="cd00130">
    <property type="entry name" value="PAS"/>
    <property type="match status" value="1"/>
</dbReference>
<feature type="domain" description="Methyl-accepting transducer" evidence="6">
    <location>
        <begin position="284"/>
        <end position="520"/>
    </location>
</feature>
<dbReference type="SUPFAM" id="SSF58104">
    <property type="entry name" value="Methyl-accepting chemotaxis protein (MCP) signaling domain"/>
    <property type="match status" value="1"/>
</dbReference>
<dbReference type="SMART" id="SM00283">
    <property type="entry name" value="MA"/>
    <property type="match status" value="1"/>
</dbReference>
<evidence type="ECO:0000256" key="5">
    <source>
        <dbReference type="SAM" id="MobiDB-lite"/>
    </source>
</evidence>
<dbReference type="InterPro" id="IPR000014">
    <property type="entry name" value="PAS"/>
</dbReference>
<evidence type="ECO:0000256" key="3">
    <source>
        <dbReference type="PROSITE-ProRule" id="PRU00284"/>
    </source>
</evidence>
<sequence length="580" mass="62430">MSSAFGSTDPPEESGSDTDSISAESGTPETPSQERSADGATTVDVSDWDTVGNGLVDPGGDVERPAEGSPFGHATAESIIVSYLRGSTDPIFVVDAEGNFTHSNRECRDLFGRVPGELIGTNLFEYDEADNSVMREVLDTGEAIQNLEGVVEVDDETVHVSRTFFPLFDAAGELAGAIEINRDVSERVAALDRQDTLEEYRAYQNEVIAAFERWTDRLSRGDFTVEPEIPEPDADHEEIREAYDRFSRMAADLSGAIEDVNDALVDTRHTAERLAEISDDLVDAGEETTTATAEIDDASDAVDEMASEQAEQATVAKEDVATLATAVEQISRNATRIEEHAATASNRTEEGVEDAETALERIREAMAASESNVEHVRGLEARMDAIGEMADLIADIADQTNLLALNANIQAAHADESGDGFGVVADEIKGLADESKASVAEIADDLEDLRSGIEETMTAIERSNRTVETGADAVDGVVDHIEEIETAVGKTDEEIRTISQAASEQAATTETVEEIVRDLSERSDEIETQMASVSTSIDRQIDTIERVVDVSETVDDMAAEMEATLAAFELETEEQGDIGS</sequence>
<dbReference type="SUPFAM" id="SSF55785">
    <property type="entry name" value="PYP-like sensor domain (PAS domain)"/>
    <property type="match status" value="1"/>
</dbReference>
<protein>
    <submittedName>
        <fullName evidence="8">PAS domain-containing protein</fullName>
    </submittedName>
</protein>
<dbReference type="AlphaFoldDB" id="A0A5D5ATF8"/>
<dbReference type="PROSITE" id="PS50112">
    <property type="entry name" value="PAS"/>
    <property type="match status" value="1"/>
</dbReference>
<keyword evidence="4" id="KW-0175">Coiled coil</keyword>
<dbReference type="Gene3D" id="3.30.450.20">
    <property type="entry name" value="PAS domain"/>
    <property type="match status" value="1"/>
</dbReference>
<dbReference type="InterPro" id="IPR035965">
    <property type="entry name" value="PAS-like_dom_sf"/>
</dbReference>
<keyword evidence="1 3" id="KW-0807">Transducer</keyword>
<evidence type="ECO:0000256" key="4">
    <source>
        <dbReference type="SAM" id="Coils"/>
    </source>
</evidence>
<dbReference type="Gene3D" id="1.10.287.950">
    <property type="entry name" value="Methyl-accepting chemotaxis protein"/>
    <property type="match status" value="1"/>
</dbReference>
<dbReference type="InterPro" id="IPR013656">
    <property type="entry name" value="PAS_4"/>
</dbReference>
<evidence type="ECO:0000313" key="8">
    <source>
        <dbReference type="EMBL" id="TYT62810.1"/>
    </source>
</evidence>
<dbReference type="NCBIfam" id="TIGR00229">
    <property type="entry name" value="sensory_box"/>
    <property type="match status" value="1"/>
</dbReference>
<feature type="region of interest" description="Disordered" evidence="5">
    <location>
        <begin position="1"/>
        <end position="71"/>
    </location>
</feature>
<dbReference type="GO" id="GO:0007165">
    <property type="term" value="P:signal transduction"/>
    <property type="evidence" value="ECO:0007669"/>
    <property type="project" value="UniProtKB-KW"/>
</dbReference>
<organism evidence="8 9">
    <name type="scientific">Natrialba swarupiae</name>
    <dbReference type="NCBI Taxonomy" id="2448032"/>
    <lineage>
        <taxon>Archaea</taxon>
        <taxon>Methanobacteriati</taxon>
        <taxon>Methanobacteriota</taxon>
        <taxon>Stenosarchaea group</taxon>
        <taxon>Halobacteria</taxon>
        <taxon>Halobacteriales</taxon>
        <taxon>Natrialbaceae</taxon>
        <taxon>Natrialba</taxon>
    </lineage>
</organism>
<gene>
    <name evidence="8" type="ORF">FYC77_06800</name>
</gene>
<dbReference type="Proteomes" id="UP000324104">
    <property type="component" value="Unassembled WGS sequence"/>
</dbReference>
<dbReference type="Pfam" id="PF08448">
    <property type="entry name" value="PAS_4"/>
    <property type="match status" value="1"/>
</dbReference>
<dbReference type="PROSITE" id="PS50111">
    <property type="entry name" value="CHEMOTAXIS_TRANSDUC_2"/>
    <property type="match status" value="1"/>
</dbReference>
<dbReference type="PANTHER" id="PTHR32089">
    <property type="entry name" value="METHYL-ACCEPTING CHEMOTAXIS PROTEIN MCPB"/>
    <property type="match status" value="1"/>
</dbReference>
<dbReference type="GO" id="GO:0016020">
    <property type="term" value="C:membrane"/>
    <property type="evidence" value="ECO:0007669"/>
    <property type="project" value="InterPro"/>
</dbReference>
<reference evidence="8 9" key="1">
    <citation type="submission" date="2019-08" db="EMBL/GenBank/DDBJ databases">
        <title>Archaea genome.</title>
        <authorList>
            <person name="Kajale S."/>
            <person name="Shouche Y."/>
            <person name="Deshpande N."/>
            <person name="Sharma A."/>
        </authorList>
    </citation>
    <scope>NUCLEOTIDE SEQUENCE [LARGE SCALE GENOMIC DNA]</scope>
    <source>
        <strain evidence="8 9">ESP3B_9</strain>
    </source>
</reference>
<keyword evidence="9" id="KW-1185">Reference proteome</keyword>
<evidence type="ECO:0000313" key="9">
    <source>
        <dbReference type="Proteomes" id="UP000324104"/>
    </source>
</evidence>
<feature type="coiled-coil region" evidence="4">
    <location>
        <begin position="345"/>
        <end position="372"/>
    </location>
</feature>
<feature type="domain" description="PAS" evidence="7">
    <location>
        <begin position="76"/>
        <end position="124"/>
    </location>
</feature>
<feature type="compositionally biased region" description="Polar residues" evidence="5">
    <location>
        <begin position="17"/>
        <end position="34"/>
    </location>
</feature>
<comment type="caution">
    <text evidence="8">The sequence shown here is derived from an EMBL/GenBank/DDBJ whole genome shotgun (WGS) entry which is preliminary data.</text>
</comment>
<comment type="similarity">
    <text evidence="2">Belongs to the methyl-accepting chemotaxis (MCP) protein family.</text>
</comment>
<name>A0A5D5ATF8_9EURY</name>
<accession>A0A5D5ATF8</accession>
<proteinExistence type="inferred from homology"/>
<evidence type="ECO:0000259" key="7">
    <source>
        <dbReference type="PROSITE" id="PS50112"/>
    </source>
</evidence>
<dbReference type="Pfam" id="PF00015">
    <property type="entry name" value="MCPsignal"/>
    <property type="match status" value="1"/>
</dbReference>
<dbReference type="PANTHER" id="PTHR32089:SF112">
    <property type="entry name" value="LYSOZYME-LIKE PROTEIN-RELATED"/>
    <property type="match status" value="1"/>
</dbReference>
<evidence type="ECO:0000256" key="2">
    <source>
        <dbReference type="ARBA" id="ARBA00029447"/>
    </source>
</evidence>
<dbReference type="SMART" id="SM00091">
    <property type="entry name" value="PAS"/>
    <property type="match status" value="1"/>
</dbReference>